<dbReference type="OrthoDB" id="10538683at2759"/>
<accession>A0A9W7ATW6</accession>
<dbReference type="Proteomes" id="UP001165082">
    <property type="component" value="Unassembled WGS sequence"/>
</dbReference>
<feature type="coiled-coil region" evidence="1">
    <location>
        <begin position="1304"/>
        <end position="1345"/>
    </location>
</feature>
<feature type="coiled-coil region" evidence="1">
    <location>
        <begin position="1247"/>
        <end position="1274"/>
    </location>
</feature>
<keyword evidence="4" id="KW-1185">Reference proteome</keyword>
<keyword evidence="1" id="KW-0175">Coiled coil</keyword>
<protein>
    <submittedName>
        <fullName evidence="3">Uncharacterized protein</fullName>
    </submittedName>
</protein>
<sequence>MTSIHHAGDGYLWLWWDRDLFAWLRANGDDSADLFLRRFNQYFPGVAEKVLQSVDVEEKLDVKEEVRIELRDATPPPIMEVPDFNFLSKKKWFLEMSYGEIMYYIVDITLGGNVTAPTTTDFLSHITSSDRALSPFPSLNPSHVTGKNIMKVIRRKRQMLNLTDLVWKLQSGANRVSRGPIEVGVALAFSRCSYRVRDELSKLGLAASRKCVHGILEKMISTRKAVLEPWVQKRIRGGVGMYLADNYAIIGKRSKPKIGEGVVKVIQTITMAVCTLAMQEGKSTFDIDSNFNINAGFDPKRVKDGLKINEPFKVPGEDGRSDENPLPSIRDLHQLEQQFGCFGHFPTFIATVLPALTFMKPDIWFAPMDQQGQWHHARLQRMLRDYRDEQLTALSITEEIKEQAKVTIHTIATFHIQKALIEGLIYNSTDAFWSISVKAAFIEAILKKKKGDLDDKAAIAVAAAAAASSQPGDEEDDDEQAASQQLSAAEVEEKIVVLDELLDAASRGEVDVEKASRLLRETDGVAHDILEARRELLNNAIQSFNSEQDVNMDRKDVNKKDMYISYTRAKHIIELLYRWADKEGKELFKKSYGDDPAKHESPGIRYLWDVLSVRLPICFTPFMELQQGKPKKFLNSLNDMSIYLMMYRKPYIARTVALFTNDMLYLQEKQKSIYNGFCENCKLLTADVLVELLNARTSASLQASPLSQDEDAIKFWAEAATLKTAFFTNKSTESEMARRAEETKAAKYEDSKKGLGKSFMDLAAMLHEDYNDISALAFEGRKEEAREAYGEELDRCDAALNKKYNDKPSGPRGMYVREMQAEIVALCTEMGSDPDETMLRTNPRPQKEVGSHHNEHTVRFALELEGKRRENERFNKMIGDAVENMGRKVKEHTGKMGRLSKRLMETKDELQDLKASLLLPSSLHQSRVLSFSLQLSLIDTTNPKVLSNFVKTKLPTLLGIPRMQAALVMIERTPGKISYLGEMSSSLDPSRYTKVVDVVVANKQAVRQLHTSKTHPLDVLAAPIFSASEEVIGCVVCVVAVEEDPGGDLTKTLQIQDELTVFCFARWVFHRGEENSSAEEKGEEGRKRARKGGKAGGGVGGEEEVKEMMIKVLESGETIVLGGEEGDERVVVGCAAKDEVGRVVGVVRTVKMGRVDVEKGKVEFLGVESIAILEFLSTLVGQAIVRVRDRTGEVSGLIEGKKAAEVELNKLKQKEQKKRVGFEHKMFLTAQDSHNLKGELTRCKLKLKKMEKAAEAHSARREKAERMLERVKRECSEVIGGLRKATRKKNEDTKAQVRMQVKEAEALVAQNHELGKENDKLREAVKKMEKENEGLKADKVRWEGAKRDYERVNEKVSRLLVGSKGATTASSAKKNTPKKGGTGAKKKKDDSRTRMRMLKTPPKIT</sequence>
<feature type="region of interest" description="Disordered" evidence="2">
    <location>
        <begin position="1360"/>
        <end position="1405"/>
    </location>
</feature>
<gene>
    <name evidence="3" type="ORF">TrRE_jg9761</name>
</gene>
<evidence type="ECO:0000313" key="3">
    <source>
        <dbReference type="EMBL" id="GMH77606.1"/>
    </source>
</evidence>
<feature type="compositionally biased region" description="Basic and acidic residues" evidence="2">
    <location>
        <begin position="1075"/>
        <end position="1086"/>
    </location>
</feature>
<proteinExistence type="predicted"/>
<evidence type="ECO:0000256" key="1">
    <source>
        <dbReference type="SAM" id="Coils"/>
    </source>
</evidence>
<reference evidence="3" key="1">
    <citation type="submission" date="2022-07" db="EMBL/GenBank/DDBJ databases">
        <title>Genome analysis of Parmales, a sister group of diatoms, reveals the evolutionary specialization of diatoms from phago-mixotrophs to photoautotrophs.</title>
        <authorList>
            <person name="Ban H."/>
            <person name="Sato S."/>
            <person name="Yoshikawa S."/>
            <person name="Kazumasa Y."/>
            <person name="Nakamura Y."/>
            <person name="Ichinomiya M."/>
            <person name="Saitoh K."/>
            <person name="Sato N."/>
            <person name="Blanc-Mathieu R."/>
            <person name="Endo H."/>
            <person name="Kuwata A."/>
            <person name="Ogata H."/>
        </authorList>
    </citation>
    <scope>NUCLEOTIDE SEQUENCE</scope>
</reference>
<comment type="caution">
    <text evidence="3">The sequence shown here is derived from an EMBL/GenBank/DDBJ whole genome shotgun (WGS) entry which is preliminary data.</text>
</comment>
<organism evidence="3 4">
    <name type="scientific">Triparma retinervis</name>
    <dbReference type="NCBI Taxonomy" id="2557542"/>
    <lineage>
        <taxon>Eukaryota</taxon>
        <taxon>Sar</taxon>
        <taxon>Stramenopiles</taxon>
        <taxon>Ochrophyta</taxon>
        <taxon>Bolidophyceae</taxon>
        <taxon>Parmales</taxon>
        <taxon>Triparmaceae</taxon>
        <taxon>Triparma</taxon>
    </lineage>
</organism>
<dbReference type="EMBL" id="BRXZ01001741">
    <property type="protein sequence ID" value="GMH77606.1"/>
    <property type="molecule type" value="Genomic_DNA"/>
</dbReference>
<evidence type="ECO:0000313" key="4">
    <source>
        <dbReference type="Proteomes" id="UP001165082"/>
    </source>
</evidence>
<feature type="region of interest" description="Disordered" evidence="2">
    <location>
        <begin position="1075"/>
        <end position="1100"/>
    </location>
</feature>
<name>A0A9W7ATW6_9STRA</name>
<evidence type="ECO:0000256" key="2">
    <source>
        <dbReference type="SAM" id="MobiDB-lite"/>
    </source>
</evidence>